<evidence type="ECO:0000313" key="3">
    <source>
        <dbReference type="EMBL" id="MBG0565547.1"/>
    </source>
</evidence>
<comment type="caution">
    <text evidence="3">The sequence shown here is derived from an EMBL/GenBank/DDBJ whole genome shotgun (WGS) entry which is preliminary data.</text>
</comment>
<accession>A0A931CCP1</accession>
<dbReference type="EMBL" id="JADQTO010000015">
    <property type="protein sequence ID" value="MBG0565547.1"/>
    <property type="molecule type" value="Genomic_DNA"/>
</dbReference>
<dbReference type="GO" id="GO:0008233">
    <property type="term" value="F:peptidase activity"/>
    <property type="evidence" value="ECO:0007669"/>
    <property type="project" value="InterPro"/>
</dbReference>
<dbReference type="RefSeq" id="WP_196417318.1">
    <property type="nucleotide sequence ID" value="NZ_JADQTO010000015.1"/>
</dbReference>
<dbReference type="InterPro" id="IPR009045">
    <property type="entry name" value="Zn_M74/Hedgehog-like"/>
</dbReference>
<name>A0A931CCP1_9ACTN</name>
<gene>
    <name evidence="3" type="ORF">I4J89_29260</name>
</gene>
<dbReference type="PANTHER" id="PTHR34385:SF1">
    <property type="entry name" value="PEPTIDOGLYCAN L-ALANYL-D-GLUTAMATE ENDOPEPTIDASE CWLK"/>
    <property type="match status" value="1"/>
</dbReference>
<sequence>MNGKDKVGRRFVVPALAFLIVTGGAGVPAQAATAKASAGTTWAQVMRRKLNLETQAVRLTAQLPGLRAAVPARTSAIAEARKAQTTTAATATRASTAHRTATAKLATAKATAAAAKKALRAVKKQRPYRSSRVAKAQKALTAADRMVQARAATAGKTAAALKAARSAYTVANRQVTAATTAHQAAVRAVSNAQATITAWPKTRVALAAQATAISDEVVTQTRSRFTAAQTTKVYGVTVNRIVAFSFQRMVDDAAKSGVRLSGGGFRTKQQQIALRKSNGCPDVWTAPSSSCRVPTAIPGRSLHELGLAIDISSGGKSITSRKSKAFKWLAANAGRYGFVNLPSEPWHWSINGN</sequence>
<dbReference type="AlphaFoldDB" id="A0A931CCP1"/>
<dbReference type="Gene3D" id="3.30.1380.10">
    <property type="match status" value="1"/>
</dbReference>
<dbReference type="CDD" id="cd14814">
    <property type="entry name" value="Peptidase_M15"/>
    <property type="match status" value="1"/>
</dbReference>
<feature type="domain" description="D-alanyl-D-alanine carboxypeptidase-like core" evidence="2">
    <location>
        <begin position="238"/>
        <end position="349"/>
    </location>
</feature>
<organism evidence="3 4">
    <name type="scientific">Actinoplanes aureus</name>
    <dbReference type="NCBI Taxonomy" id="2792083"/>
    <lineage>
        <taxon>Bacteria</taxon>
        <taxon>Bacillati</taxon>
        <taxon>Actinomycetota</taxon>
        <taxon>Actinomycetes</taxon>
        <taxon>Micromonosporales</taxon>
        <taxon>Micromonosporaceae</taxon>
        <taxon>Actinoplanes</taxon>
    </lineage>
</organism>
<protein>
    <submittedName>
        <fullName evidence="3">M15 family metallopeptidase</fullName>
    </submittedName>
</protein>
<proteinExistence type="predicted"/>
<dbReference type="InterPro" id="IPR003709">
    <property type="entry name" value="VanY-like_core_dom"/>
</dbReference>
<dbReference type="InterPro" id="IPR052179">
    <property type="entry name" value="DD-CPase-like"/>
</dbReference>
<keyword evidence="4" id="KW-1185">Reference proteome</keyword>
<dbReference type="PANTHER" id="PTHR34385">
    <property type="entry name" value="D-ALANYL-D-ALANINE CARBOXYPEPTIDASE"/>
    <property type="match status" value="1"/>
</dbReference>
<evidence type="ECO:0000313" key="4">
    <source>
        <dbReference type="Proteomes" id="UP000598146"/>
    </source>
</evidence>
<dbReference type="Pfam" id="PF02557">
    <property type="entry name" value="VanY"/>
    <property type="match status" value="1"/>
</dbReference>
<dbReference type="GO" id="GO:0006508">
    <property type="term" value="P:proteolysis"/>
    <property type="evidence" value="ECO:0007669"/>
    <property type="project" value="InterPro"/>
</dbReference>
<keyword evidence="1" id="KW-0732">Signal</keyword>
<feature type="chain" id="PRO_5037543094" evidence="1">
    <location>
        <begin position="32"/>
        <end position="353"/>
    </location>
</feature>
<feature type="signal peptide" evidence="1">
    <location>
        <begin position="1"/>
        <end position="31"/>
    </location>
</feature>
<evidence type="ECO:0000256" key="1">
    <source>
        <dbReference type="SAM" id="SignalP"/>
    </source>
</evidence>
<reference evidence="3" key="1">
    <citation type="submission" date="2020-11" db="EMBL/GenBank/DDBJ databases">
        <title>Isolation and identification of active actinomycetes.</title>
        <authorList>
            <person name="Sun X."/>
        </authorList>
    </citation>
    <scope>NUCLEOTIDE SEQUENCE</scope>
    <source>
        <strain evidence="3">NEAU-A11</strain>
    </source>
</reference>
<dbReference type="Proteomes" id="UP000598146">
    <property type="component" value="Unassembled WGS sequence"/>
</dbReference>
<dbReference type="SUPFAM" id="SSF55166">
    <property type="entry name" value="Hedgehog/DD-peptidase"/>
    <property type="match status" value="1"/>
</dbReference>
<evidence type="ECO:0000259" key="2">
    <source>
        <dbReference type="Pfam" id="PF02557"/>
    </source>
</evidence>